<keyword evidence="1" id="KW-0805">Transcription regulation</keyword>
<dbReference type="InterPro" id="IPR008978">
    <property type="entry name" value="HSP20-like_chaperone"/>
</dbReference>
<gene>
    <name evidence="6" type="ORF">OLEA9_A025696</name>
</gene>
<evidence type="ECO:0000313" key="7">
    <source>
        <dbReference type="Proteomes" id="UP000594638"/>
    </source>
</evidence>
<dbReference type="Gene3D" id="2.60.40.790">
    <property type="match status" value="1"/>
</dbReference>
<dbReference type="Gramene" id="OE9A025696T1">
    <property type="protein sequence ID" value="OE9A025696C1"/>
    <property type="gene ID" value="OE9A025696"/>
</dbReference>
<comment type="caution">
    <text evidence="6">The sequence shown here is derived from an EMBL/GenBank/DDBJ whole genome shotgun (WGS) entry which is preliminary data.</text>
</comment>
<feature type="domain" description="SHSP" evidence="5">
    <location>
        <begin position="38"/>
        <end position="146"/>
    </location>
</feature>
<keyword evidence="2" id="KW-0804">Transcription</keyword>
<comment type="similarity">
    <text evidence="4">Belongs to the small heat shock protein (HSP20) family.</text>
</comment>
<protein>
    <submittedName>
        <fullName evidence="6">AT-rich interactive domain-containing 5</fullName>
    </submittedName>
</protein>
<dbReference type="GO" id="GO:0005634">
    <property type="term" value="C:nucleus"/>
    <property type="evidence" value="ECO:0007669"/>
    <property type="project" value="TreeGrafter"/>
</dbReference>
<dbReference type="OrthoDB" id="338531at2759"/>
<evidence type="ECO:0000313" key="6">
    <source>
        <dbReference type="EMBL" id="CAA2976280.1"/>
    </source>
</evidence>
<evidence type="ECO:0000259" key="5">
    <source>
        <dbReference type="PROSITE" id="PS01031"/>
    </source>
</evidence>
<accession>A0A8S0RB53</accession>
<evidence type="ECO:0000256" key="4">
    <source>
        <dbReference type="PROSITE-ProRule" id="PRU00285"/>
    </source>
</evidence>
<dbReference type="GO" id="GO:0003677">
    <property type="term" value="F:DNA binding"/>
    <property type="evidence" value="ECO:0007669"/>
    <property type="project" value="TreeGrafter"/>
</dbReference>
<dbReference type="InterPro" id="IPR002068">
    <property type="entry name" value="A-crystallin/Hsp20_dom"/>
</dbReference>
<dbReference type="EMBL" id="CACTIH010002394">
    <property type="protein sequence ID" value="CAA2976280.1"/>
    <property type="molecule type" value="Genomic_DNA"/>
</dbReference>
<dbReference type="PANTHER" id="PTHR15348:SF17">
    <property type="entry name" value="AT-RICH INTERACTIVE DOMAIN-CONTAINING PROTEIN 5"/>
    <property type="match status" value="1"/>
</dbReference>
<dbReference type="PROSITE" id="PS01031">
    <property type="entry name" value="SHSP"/>
    <property type="match status" value="1"/>
</dbReference>
<dbReference type="FunFam" id="2.60.40.790:FF:000014">
    <property type="entry name" value="AT-rich interactive domain-containing protein 3"/>
    <property type="match status" value="1"/>
</dbReference>
<reference evidence="6 7" key="1">
    <citation type="submission" date="2019-12" db="EMBL/GenBank/DDBJ databases">
        <authorList>
            <person name="Alioto T."/>
            <person name="Alioto T."/>
            <person name="Gomez Garrido J."/>
        </authorList>
    </citation>
    <scope>NUCLEOTIDE SEQUENCE [LARGE SCALE GENOMIC DNA]</scope>
</reference>
<dbReference type="Proteomes" id="UP000594638">
    <property type="component" value="Unassembled WGS sequence"/>
</dbReference>
<sequence>MTSRVWYVDLGPLKQKRLNEVELPLKGARTETSKQLVTTVVDVGPPADWVKINIRETEDCFELYALVPGLLREEVRVQSDPAGRLVITGQPEQLDNPWGVTPFRRFLGGGIQVVSLPARIDPVQTSAVVSLHGRLIIRVPFEQSTA</sequence>
<organism evidence="6 7">
    <name type="scientific">Olea europaea subsp. europaea</name>
    <dbReference type="NCBI Taxonomy" id="158383"/>
    <lineage>
        <taxon>Eukaryota</taxon>
        <taxon>Viridiplantae</taxon>
        <taxon>Streptophyta</taxon>
        <taxon>Embryophyta</taxon>
        <taxon>Tracheophyta</taxon>
        <taxon>Spermatophyta</taxon>
        <taxon>Magnoliopsida</taxon>
        <taxon>eudicotyledons</taxon>
        <taxon>Gunneridae</taxon>
        <taxon>Pentapetalae</taxon>
        <taxon>asterids</taxon>
        <taxon>lamiids</taxon>
        <taxon>Lamiales</taxon>
        <taxon>Oleaceae</taxon>
        <taxon>Oleeae</taxon>
        <taxon>Olea</taxon>
    </lineage>
</organism>
<evidence type="ECO:0000256" key="2">
    <source>
        <dbReference type="ARBA" id="ARBA00023163"/>
    </source>
</evidence>
<dbReference type="SUPFAM" id="SSF49764">
    <property type="entry name" value="HSP20-like chaperones"/>
    <property type="match status" value="1"/>
</dbReference>
<name>A0A8S0RB53_OLEEU</name>
<evidence type="ECO:0000256" key="3">
    <source>
        <dbReference type="ARBA" id="ARBA00023242"/>
    </source>
</evidence>
<dbReference type="InterPro" id="IPR045147">
    <property type="entry name" value="ARI3A/B/C"/>
</dbReference>
<keyword evidence="7" id="KW-1185">Reference proteome</keyword>
<dbReference type="PANTHER" id="PTHR15348">
    <property type="entry name" value="AT-RICH INTERACTIVE DOMAIN-CONTAINING PROTEIN ARID DOMAIN- CONTAINING PROTEIN DEAD RINGER PROTEIN B-CELL REGULATOR OF IGH TRANSCRIPTION BRIGHT"/>
    <property type="match status" value="1"/>
</dbReference>
<dbReference type="AlphaFoldDB" id="A0A8S0RB53"/>
<keyword evidence="3" id="KW-0539">Nucleus</keyword>
<evidence type="ECO:0000256" key="1">
    <source>
        <dbReference type="ARBA" id="ARBA00023015"/>
    </source>
</evidence>
<dbReference type="GO" id="GO:0006357">
    <property type="term" value="P:regulation of transcription by RNA polymerase II"/>
    <property type="evidence" value="ECO:0007669"/>
    <property type="project" value="InterPro"/>
</dbReference>
<dbReference type="CDD" id="cd06464">
    <property type="entry name" value="ACD_sHsps-like"/>
    <property type="match status" value="1"/>
</dbReference>
<proteinExistence type="inferred from homology"/>